<organism evidence="2 3">
    <name type="scientific">Leptospirillum ferriphilum</name>
    <dbReference type="NCBI Taxonomy" id="178606"/>
    <lineage>
        <taxon>Bacteria</taxon>
        <taxon>Pseudomonadati</taxon>
        <taxon>Nitrospirota</taxon>
        <taxon>Nitrospiria</taxon>
        <taxon>Nitrospirales</taxon>
        <taxon>Nitrospiraceae</taxon>
        <taxon>Leptospirillum</taxon>
    </lineage>
</organism>
<evidence type="ECO:0000259" key="1">
    <source>
        <dbReference type="Pfam" id="PF13274"/>
    </source>
</evidence>
<name>A0A094W5U2_9BACT</name>
<dbReference type="AlphaFoldDB" id="A0A094W5U2"/>
<comment type="caution">
    <text evidence="2">The sequence shown here is derived from an EMBL/GenBank/DDBJ whole genome shotgun (WGS) entry which is preliminary data.</text>
</comment>
<evidence type="ECO:0000313" key="3">
    <source>
        <dbReference type="Proteomes" id="UP000029452"/>
    </source>
</evidence>
<evidence type="ECO:0000313" key="2">
    <source>
        <dbReference type="EMBL" id="KGA92838.1"/>
    </source>
</evidence>
<dbReference type="PATRIC" id="fig|178606.4.peg.2431"/>
<dbReference type="EMBL" id="JPGK01000011">
    <property type="protein sequence ID" value="KGA92838.1"/>
    <property type="molecule type" value="Genomic_DNA"/>
</dbReference>
<feature type="domain" description="Antitoxin SocA-like Panacea" evidence="1">
    <location>
        <begin position="3"/>
        <end position="103"/>
    </location>
</feature>
<dbReference type="Pfam" id="PF13274">
    <property type="entry name" value="SocA_Panacea"/>
    <property type="match status" value="1"/>
</dbReference>
<accession>A0A094W5U2</accession>
<dbReference type="Proteomes" id="UP000029452">
    <property type="component" value="Unassembled WGS sequence"/>
</dbReference>
<gene>
    <name evidence="2" type="ORF">LptCag_1672</name>
</gene>
<protein>
    <recommendedName>
        <fullName evidence="1">Antitoxin SocA-like Panacea domain-containing protein</fullName>
    </recommendedName>
</protein>
<dbReference type="InterPro" id="IPR025272">
    <property type="entry name" value="SocA_Panacea"/>
</dbReference>
<reference evidence="2 3" key="1">
    <citation type="submission" date="2014-06" db="EMBL/GenBank/DDBJ databases">
        <title>Draft genome sequence of iron oxidizing acidophile Leptospirillum ferriphilum DSM14647.</title>
        <authorList>
            <person name="Cardenas J.P."/>
            <person name="Lazcano M."/>
            <person name="Ossandon F.J."/>
            <person name="Corbett M."/>
            <person name="Holmes D.S."/>
            <person name="Watkin E."/>
        </authorList>
    </citation>
    <scope>NUCLEOTIDE SEQUENCE [LARGE SCALE GENOMIC DNA]</scope>
    <source>
        <strain evidence="2 3">DSM 14647</strain>
    </source>
</reference>
<proteinExistence type="predicted"/>
<sequence length="148" mass="16995">MRLLKLLYLSGRAALLEYGCLITGDRYIAMKLGPVLSNVYDRIKEGEWGGRIRTIKYDARLIGPELTGPLSEAGVNLLDEVSRFCQTYDHWNLSDLTHELPEWGETPRNQDIPVERILDTLRKSSKEIKETAEEARDETFFEEVFSDS</sequence>